<accession>A0A1G6TSJ6</accession>
<evidence type="ECO:0000313" key="1">
    <source>
        <dbReference type="EMBL" id="SDD31367.1"/>
    </source>
</evidence>
<evidence type="ECO:0000313" key="2">
    <source>
        <dbReference type="Proteomes" id="UP000199452"/>
    </source>
</evidence>
<dbReference type="Proteomes" id="UP000199452">
    <property type="component" value="Unassembled WGS sequence"/>
</dbReference>
<sequence>MKEIPITINTISTFNESIRFLLKSPINITTDKANEYVISLNTNFSSCLFFLLLSNLSDAVNNGVLLFFRTAIPVFKSYRHFLSDSTFKTSS</sequence>
<dbReference type="EMBL" id="FMYP01000131">
    <property type="protein sequence ID" value="SDD31367.1"/>
    <property type="molecule type" value="Genomic_DNA"/>
</dbReference>
<name>A0A1G6TSJ6_9BACT</name>
<organism evidence="1 2">
    <name type="scientific">Williamwhitmania taraxaci</name>
    <dbReference type="NCBI Taxonomy" id="1640674"/>
    <lineage>
        <taxon>Bacteria</taxon>
        <taxon>Pseudomonadati</taxon>
        <taxon>Bacteroidota</taxon>
        <taxon>Bacteroidia</taxon>
        <taxon>Bacteroidales</taxon>
        <taxon>Williamwhitmaniaceae</taxon>
        <taxon>Williamwhitmania</taxon>
    </lineage>
</organism>
<proteinExistence type="predicted"/>
<reference evidence="1 2" key="1">
    <citation type="submission" date="2016-09" db="EMBL/GenBank/DDBJ databases">
        <authorList>
            <person name="Capua I."/>
            <person name="De Benedictis P."/>
            <person name="Joannis T."/>
            <person name="Lombin L.H."/>
            <person name="Cattoli G."/>
        </authorList>
    </citation>
    <scope>NUCLEOTIDE SEQUENCE [LARGE SCALE GENOMIC DNA]</scope>
    <source>
        <strain evidence="1 2">A7P-90m</strain>
    </source>
</reference>
<keyword evidence="2" id="KW-1185">Reference proteome</keyword>
<gene>
    <name evidence="1" type="ORF">SAMN05216323_11311</name>
</gene>
<dbReference type="AlphaFoldDB" id="A0A1G6TSJ6"/>
<protein>
    <submittedName>
        <fullName evidence="1">Uncharacterized protein</fullName>
    </submittedName>
</protein>